<keyword evidence="2" id="KW-1185">Reference proteome</keyword>
<dbReference type="WBParaSite" id="Gr19_v10_g12886.t1">
    <property type="protein sequence ID" value="Gr19_v10_g12886.t1"/>
    <property type="gene ID" value="Gr19_v10_g12886"/>
</dbReference>
<feature type="region of interest" description="Disordered" evidence="1">
    <location>
        <begin position="1"/>
        <end position="31"/>
    </location>
</feature>
<name>A0A914H0D8_GLORO</name>
<reference evidence="3" key="1">
    <citation type="submission" date="2022-11" db="UniProtKB">
        <authorList>
            <consortium name="WormBaseParasite"/>
        </authorList>
    </citation>
    <scope>IDENTIFICATION</scope>
</reference>
<dbReference type="AlphaFoldDB" id="A0A914H0D8"/>
<accession>A0A914H0D8</accession>
<feature type="compositionally biased region" description="Polar residues" evidence="1">
    <location>
        <begin position="1"/>
        <end position="15"/>
    </location>
</feature>
<evidence type="ECO:0000313" key="3">
    <source>
        <dbReference type="WBParaSite" id="Gr19_v10_g12886.t1"/>
    </source>
</evidence>
<protein>
    <submittedName>
        <fullName evidence="3">Uncharacterized protein</fullName>
    </submittedName>
</protein>
<organism evidence="2 3">
    <name type="scientific">Globodera rostochiensis</name>
    <name type="common">Golden nematode worm</name>
    <name type="synonym">Heterodera rostochiensis</name>
    <dbReference type="NCBI Taxonomy" id="31243"/>
    <lineage>
        <taxon>Eukaryota</taxon>
        <taxon>Metazoa</taxon>
        <taxon>Ecdysozoa</taxon>
        <taxon>Nematoda</taxon>
        <taxon>Chromadorea</taxon>
        <taxon>Rhabditida</taxon>
        <taxon>Tylenchina</taxon>
        <taxon>Tylenchomorpha</taxon>
        <taxon>Tylenchoidea</taxon>
        <taxon>Heteroderidae</taxon>
        <taxon>Heteroderinae</taxon>
        <taxon>Globodera</taxon>
    </lineage>
</organism>
<dbReference type="Proteomes" id="UP000887572">
    <property type="component" value="Unplaced"/>
</dbReference>
<evidence type="ECO:0000313" key="2">
    <source>
        <dbReference type="Proteomes" id="UP000887572"/>
    </source>
</evidence>
<sequence>MNSLTPKSDASSSDESPLFPLTAHPSTSSSDNVLLEEDPFYALSTAIVPSTSHLKLTGAELLEHLRQMSPSMCRQGLLNRFEELANLLAAGWKYHVANTDGVKEAWTRFEDFYEDVCSYTEGIVHA</sequence>
<proteinExistence type="predicted"/>
<evidence type="ECO:0000256" key="1">
    <source>
        <dbReference type="SAM" id="MobiDB-lite"/>
    </source>
</evidence>